<evidence type="ECO:0000313" key="1">
    <source>
        <dbReference type="EnsemblPlants" id="OGLUM08G11840.1"/>
    </source>
</evidence>
<accession>A0A0E0AU40</accession>
<evidence type="ECO:0000313" key="2">
    <source>
        <dbReference type="Proteomes" id="UP000026961"/>
    </source>
</evidence>
<dbReference type="Gramene" id="OGLUM08G11840.1">
    <property type="protein sequence ID" value="OGLUM08G11840.1"/>
    <property type="gene ID" value="OGLUM08G11840"/>
</dbReference>
<name>A0A0E0AU40_9ORYZ</name>
<dbReference type="Proteomes" id="UP000026961">
    <property type="component" value="Chromosome 8"/>
</dbReference>
<sequence length="121" mass="14031">MSTSERLSRHVVRLTKSPQAPRCRRISSLLTPHRRWRLYDCEDGGAWPHFDSSRFQRLDLEGGRSGGVDNYNICRPTRLVVGRIYGGLRHRGWVGEEMWLRCRPIALMATTLLSFVLGHQR</sequence>
<dbReference type="EnsemblPlants" id="OGLUM08G11840.1">
    <property type="protein sequence ID" value="OGLUM08G11840.1"/>
    <property type="gene ID" value="OGLUM08G11840"/>
</dbReference>
<dbReference type="AlphaFoldDB" id="A0A0E0AU40"/>
<organism evidence="1">
    <name type="scientific">Oryza glumipatula</name>
    <dbReference type="NCBI Taxonomy" id="40148"/>
    <lineage>
        <taxon>Eukaryota</taxon>
        <taxon>Viridiplantae</taxon>
        <taxon>Streptophyta</taxon>
        <taxon>Embryophyta</taxon>
        <taxon>Tracheophyta</taxon>
        <taxon>Spermatophyta</taxon>
        <taxon>Magnoliopsida</taxon>
        <taxon>Liliopsida</taxon>
        <taxon>Poales</taxon>
        <taxon>Poaceae</taxon>
        <taxon>BOP clade</taxon>
        <taxon>Oryzoideae</taxon>
        <taxon>Oryzeae</taxon>
        <taxon>Oryzinae</taxon>
        <taxon>Oryza</taxon>
    </lineage>
</organism>
<proteinExistence type="predicted"/>
<reference evidence="1" key="2">
    <citation type="submission" date="2018-05" db="EMBL/GenBank/DDBJ databases">
        <title>OgluRS3 (Oryza glumaepatula Reference Sequence Version 3).</title>
        <authorList>
            <person name="Zhang J."/>
            <person name="Kudrna D."/>
            <person name="Lee S."/>
            <person name="Talag J."/>
            <person name="Welchert J."/>
            <person name="Wing R.A."/>
        </authorList>
    </citation>
    <scope>NUCLEOTIDE SEQUENCE [LARGE SCALE GENOMIC DNA]</scope>
</reference>
<keyword evidence="2" id="KW-1185">Reference proteome</keyword>
<protein>
    <submittedName>
        <fullName evidence="1">Uncharacterized protein</fullName>
    </submittedName>
</protein>
<reference evidence="1" key="1">
    <citation type="submission" date="2015-04" db="UniProtKB">
        <authorList>
            <consortium name="EnsemblPlants"/>
        </authorList>
    </citation>
    <scope>IDENTIFICATION</scope>
</reference>
<dbReference type="HOGENOM" id="CLU_2041699_0_0_1"/>